<evidence type="ECO:0000256" key="1">
    <source>
        <dbReference type="SAM" id="Phobius"/>
    </source>
</evidence>
<evidence type="ECO:0008006" key="4">
    <source>
        <dbReference type="Google" id="ProtNLM"/>
    </source>
</evidence>
<organism evidence="2 3">
    <name type="scientific">Alkalibacillus filiformis</name>
    <dbReference type="NCBI Taxonomy" id="200990"/>
    <lineage>
        <taxon>Bacteria</taxon>
        <taxon>Bacillati</taxon>
        <taxon>Bacillota</taxon>
        <taxon>Bacilli</taxon>
        <taxon>Bacillales</taxon>
        <taxon>Bacillaceae</taxon>
        <taxon>Alkalibacillus</taxon>
    </lineage>
</organism>
<dbReference type="Pfam" id="PF17370">
    <property type="entry name" value="DUF5392"/>
    <property type="match status" value="1"/>
</dbReference>
<protein>
    <recommendedName>
        <fullName evidence="4">DUF5392 family protein</fullName>
    </recommendedName>
</protein>
<comment type="caution">
    <text evidence="2">The sequence shown here is derived from an EMBL/GenBank/DDBJ whole genome shotgun (WGS) entry which is preliminary data.</text>
</comment>
<reference evidence="2 3" key="1">
    <citation type="submission" date="2023-07" db="EMBL/GenBank/DDBJ databases">
        <title>Genomic Encyclopedia of Type Strains, Phase IV (KMG-IV): sequencing the most valuable type-strain genomes for metagenomic binning, comparative biology and taxonomic classification.</title>
        <authorList>
            <person name="Goeker M."/>
        </authorList>
    </citation>
    <scope>NUCLEOTIDE SEQUENCE [LARGE SCALE GENOMIC DNA]</scope>
    <source>
        <strain evidence="2 3">DSM 15448</strain>
    </source>
</reference>
<keyword evidence="1" id="KW-0472">Membrane</keyword>
<gene>
    <name evidence="2" type="ORF">J2R98_002037</name>
</gene>
<keyword evidence="3" id="KW-1185">Reference proteome</keyword>
<evidence type="ECO:0000313" key="3">
    <source>
        <dbReference type="Proteomes" id="UP001236723"/>
    </source>
</evidence>
<feature type="transmembrane region" description="Helical" evidence="1">
    <location>
        <begin position="62"/>
        <end position="80"/>
    </location>
</feature>
<proteinExistence type="predicted"/>
<sequence length="142" mass="16583">MNLFTPKDASSYVKEEFDEMQSKISPFMKRSLIYSFIAFPLMAISIFNLFFVLTSMPYSSEVLLAIGVLALIGAFGMALFRESLHHNKSLHQTSINYIRERIAKSEIVPEQAVKRYLKTIDYNPNQLFHTFHEFLKHEERLK</sequence>
<dbReference type="Proteomes" id="UP001236723">
    <property type="component" value="Unassembled WGS sequence"/>
</dbReference>
<dbReference type="InterPro" id="IPR020205">
    <property type="entry name" value="Uncharacterised_YwnF_TM"/>
</dbReference>
<name>A0ABU0DUT2_9BACI</name>
<keyword evidence="1" id="KW-1133">Transmembrane helix</keyword>
<accession>A0ABU0DUT2</accession>
<dbReference type="EMBL" id="JAUSUP010000006">
    <property type="protein sequence ID" value="MDQ0352203.1"/>
    <property type="molecule type" value="Genomic_DNA"/>
</dbReference>
<keyword evidence="1" id="KW-0812">Transmembrane</keyword>
<feature type="transmembrane region" description="Helical" evidence="1">
    <location>
        <begin position="32"/>
        <end position="56"/>
    </location>
</feature>
<dbReference type="RefSeq" id="WP_307068571.1">
    <property type="nucleotide sequence ID" value="NZ_JAUSUP010000006.1"/>
</dbReference>
<evidence type="ECO:0000313" key="2">
    <source>
        <dbReference type="EMBL" id="MDQ0352203.1"/>
    </source>
</evidence>